<sequence length="119" mass="14309">MNFEMEIGKLLAENIDGFVKFVHKHYQNKKNSLILNRDKLYQVKLLVEEFKFQILADELLRINRFIWNEEYTYLLVNRFRKGLSIINEYVENNYDDLFILTARLHTLKSLSLSFGNNTE</sequence>
<dbReference type="RefSeq" id="WP_119117420.1">
    <property type="nucleotide sequence ID" value="NZ_QWVS01000019.1"/>
</dbReference>
<dbReference type="AlphaFoldDB" id="A0A398B8Y3"/>
<keyword evidence="2" id="KW-1185">Reference proteome</keyword>
<protein>
    <submittedName>
        <fullName evidence="1">Uncharacterized protein</fullName>
    </submittedName>
</protein>
<evidence type="ECO:0000313" key="2">
    <source>
        <dbReference type="Proteomes" id="UP000266016"/>
    </source>
</evidence>
<accession>A0A398B8Y3</accession>
<gene>
    <name evidence="1" type="ORF">D1953_11950</name>
</gene>
<comment type="caution">
    <text evidence="1">The sequence shown here is derived from an EMBL/GenBank/DDBJ whole genome shotgun (WGS) entry which is preliminary data.</text>
</comment>
<dbReference type="EMBL" id="QWVS01000019">
    <property type="protein sequence ID" value="RID85298.1"/>
    <property type="molecule type" value="Genomic_DNA"/>
</dbReference>
<evidence type="ECO:0000313" key="1">
    <source>
        <dbReference type="EMBL" id="RID85298.1"/>
    </source>
</evidence>
<reference evidence="1 2" key="1">
    <citation type="submission" date="2018-08" db="EMBL/GenBank/DDBJ databases">
        <title>Bacillus jemisoniae sp. nov., Bacillus chryseoplanitiae sp. nov., Bacillus resnikiae sp. nov., and Bacillus frankliniae sp. nov., isolated from Viking spacecraft and associated surfaces.</title>
        <authorList>
            <person name="Seuylemezian A."/>
            <person name="Vaishampayan P."/>
        </authorList>
    </citation>
    <scope>NUCLEOTIDE SEQUENCE [LARGE SCALE GENOMIC DNA]</scope>
    <source>
        <strain evidence="1 2">MA001</strain>
    </source>
</reference>
<name>A0A398B8Y3_9BACI</name>
<dbReference type="Proteomes" id="UP000266016">
    <property type="component" value="Unassembled WGS sequence"/>
</dbReference>
<proteinExistence type="predicted"/>
<organism evidence="1 2">
    <name type="scientific">Peribacillus asahii</name>
    <dbReference type="NCBI Taxonomy" id="228899"/>
    <lineage>
        <taxon>Bacteria</taxon>
        <taxon>Bacillati</taxon>
        <taxon>Bacillota</taxon>
        <taxon>Bacilli</taxon>
        <taxon>Bacillales</taxon>
        <taxon>Bacillaceae</taxon>
        <taxon>Peribacillus</taxon>
    </lineage>
</organism>